<evidence type="ECO:0000256" key="7">
    <source>
        <dbReference type="SAM" id="MobiDB-lite"/>
    </source>
</evidence>
<dbReference type="AlphaFoldDB" id="A0AA88YCJ4"/>
<feature type="region of interest" description="Disordered" evidence="7">
    <location>
        <begin position="1"/>
        <end position="28"/>
    </location>
</feature>
<dbReference type="Pfam" id="PF13901">
    <property type="entry name" value="RH_dom"/>
    <property type="match status" value="1"/>
</dbReference>
<evidence type="ECO:0000256" key="2">
    <source>
        <dbReference type="ARBA" id="ARBA00022737"/>
    </source>
</evidence>
<comment type="caution">
    <text evidence="10">The sequence shown here is derived from an EMBL/GenBank/DDBJ whole genome shotgun (WGS) entry which is preliminary data.</text>
</comment>
<dbReference type="InterPro" id="IPR046349">
    <property type="entry name" value="C1-like_sf"/>
</dbReference>
<proteinExistence type="inferred from homology"/>
<sequence length="580" mass="66083">MESEATAAKVTSADNLPKGKWDTDSLQSKGGTNNIIHRVETETASIKFTGNIITDLADSENELSSSSEVDYMIKDIDFNKTVEPVTEWNDDLEIIAEKQSQSIAVKESRARYNSFEEQGILPPVGSKEKDGSWREGKRPSKLSLSFKENRFNPFDRDLHMEEDHFQNENNSDDSYRNKSSSNGSGSWANISADTEDVTNADLGLAEDHFSHPEGAFGLTNEEELEMVIDSCKAMIAEAPPNSDRVKNLVQKLIQLRLKLQELKEGPPPVPGDVKPVVGHRFVIQKSRSSKYYCEKCNAMILGVIQTWYRCNECGYSCHEKCLNNITRTCASQKVLENPTFCLLICPNRGLSAQNYRCAECRTQISFKPGFSEPRLCDYSGMYFCDLCHWNDTMIIPARVLHNWDFEPRKVCRASKQFLKLMTTKAVCRIQDVNPMLFNFVEELSEVKKLREELLIMKKYLLVCAEAMEKKFLLLLQSRQHFVDTSDVYSMQDLMDIVTDSLLGELAQIHAQWAQHIKTDCQLCQAKGFMCELCDNKETLFPFDNIAVVCSQCTYVLHRHCYAKKGAQCPRCERRSKRKAN</sequence>
<evidence type="ECO:0000256" key="1">
    <source>
        <dbReference type="ARBA" id="ARBA00022723"/>
    </source>
</evidence>
<feature type="domain" description="Phorbol-ester/DAG-type" evidence="8">
    <location>
        <begin position="278"/>
        <end position="329"/>
    </location>
</feature>
<gene>
    <name evidence="10" type="ORF">FSP39_013696</name>
</gene>
<keyword evidence="11" id="KW-1185">Reference proteome</keyword>
<dbReference type="CDD" id="cd20819">
    <property type="entry name" value="C1_DEF8"/>
    <property type="match status" value="1"/>
</dbReference>
<dbReference type="SMART" id="SM01175">
    <property type="entry name" value="DUF4206"/>
    <property type="match status" value="1"/>
</dbReference>
<name>A0AA88YCJ4_PINIB</name>
<keyword evidence="2" id="KW-0677">Repeat</keyword>
<dbReference type="GO" id="GO:0008270">
    <property type="term" value="F:zinc ion binding"/>
    <property type="evidence" value="ECO:0007669"/>
    <property type="project" value="UniProtKB-KW"/>
</dbReference>
<feature type="region of interest" description="Disordered" evidence="7">
    <location>
        <begin position="166"/>
        <end position="190"/>
    </location>
</feature>
<dbReference type="PROSITE" id="PS50089">
    <property type="entry name" value="ZF_RING_2"/>
    <property type="match status" value="1"/>
</dbReference>
<dbReference type="PROSITE" id="PS00479">
    <property type="entry name" value="ZF_DAG_PE_1"/>
    <property type="match status" value="1"/>
</dbReference>
<feature type="domain" description="RING-type" evidence="9">
    <location>
        <begin position="530"/>
        <end position="572"/>
    </location>
</feature>
<protein>
    <recommendedName>
        <fullName evidence="12">Phorbol-ester/DAG-type domain-containing protein</fullName>
    </recommendedName>
</protein>
<dbReference type="InterPro" id="IPR051366">
    <property type="entry name" value="DEF8"/>
</dbReference>
<feature type="compositionally biased region" description="Basic and acidic residues" evidence="7">
    <location>
        <begin position="126"/>
        <end position="138"/>
    </location>
</feature>
<evidence type="ECO:0000256" key="4">
    <source>
        <dbReference type="ARBA" id="ARBA00022833"/>
    </source>
</evidence>
<keyword evidence="1" id="KW-0479">Metal-binding</keyword>
<keyword evidence="3 6" id="KW-0863">Zinc-finger</keyword>
<evidence type="ECO:0000256" key="6">
    <source>
        <dbReference type="PROSITE-ProRule" id="PRU00175"/>
    </source>
</evidence>
<dbReference type="SMART" id="SM00109">
    <property type="entry name" value="C1"/>
    <property type="match status" value="2"/>
</dbReference>
<comment type="similarity">
    <text evidence="5">Belongs to the DEF8 family.</text>
</comment>
<feature type="compositionally biased region" description="Polar residues" evidence="7">
    <location>
        <begin position="177"/>
        <end position="190"/>
    </location>
</feature>
<dbReference type="InterPro" id="IPR047983">
    <property type="entry name" value="DEF8_C1"/>
</dbReference>
<dbReference type="InterPro" id="IPR002219">
    <property type="entry name" value="PKC_DAG/PE"/>
</dbReference>
<keyword evidence="4" id="KW-0862">Zinc</keyword>
<feature type="domain" description="Phorbol-ester/DAG-type" evidence="8">
    <location>
        <begin position="514"/>
        <end position="568"/>
    </location>
</feature>
<evidence type="ECO:0000313" key="11">
    <source>
        <dbReference type="Proteomes" id="UP001186944"/>
    </source>
</evidence>
<evidence type="ECO:0000256" key="3">
    <source>
        <dbReference type="ARBA" id="ARBA00022771"/>
    </source>
</evidence>
<dbReference type="EMBL" id="VSWD01000005">
    <property type="protein sequence ID" value="KAK3102757.1"/>
    <property type="molecule type" value="Genomic_DNA"/>
</dbReference>
<feature type="region of interest" description="Disordered" evidence="7">
    <location>
        <begin position="120"/>
        <end position="139"/>
    </location>
</feature>
<dbReference type="PANTHER" id="PTHR12326">
    <property type="entry name" value="PLECKSTRIN HOMOLOGY DOMAIN CONTAINING PROTEIN"/>
    <property type="match status" value="1"/>
</dbReference>
<dbReference type="PANTHER" id="PTHR12326:SF3">
    <property type="entry name" value="DIFFERENTIALLY EXPRESSED IN FDCP 8 HOMOLOG"/>
    <property type="match status" value="1"/>
</dbReference>
<dbReference type="InterPro" id="IPR001841">
    <property type="entry name" value="Znf_RING"/>
</dbReference>
<evidence type="ECO:0000259" key="8">
    <source>
        <dbReference type="PROSITE" id="PS50081"/>
    </source>
</evidence>
<dbReference type="Pfam" id="PF00130">
    <property type="entry name" value="C1_1"/>
    <property type="match status" value="1"/>
</dbReference>
<dbReference type="InterPro" id="IPR025258">
    <property type="entry name" value="RH_dom"/>
</dbReference>
<reference evidence="10" key="1">
    <citation type="submission" date="2019-08" db="EMBL/GenBank/DDBJ databases">
        <title>The improved chromosome-level genome for the pearl oyster Pinctada fucata martensii using PacBio sequencing and Hi-C.</title>
        <authorList>
            <person name="Zheng Z."/>
        </authorList>
    </citation>
    <scope>NUCLEOTIDE SEQUENCE</scope>
    <source>
        <strain evidence="10">ZZ-2019</strain>
        <tissue evidence="10">Adductor muscle</tissue>
    </source>
</reference>
<evidence type="ECO:0000313" key="10">
    <source>
        <dbReference type="EMBL" id="KAK3102757.1"/>
    </source>
</evidence>
<dbReference type="Proteomes" id="UP001186944">
    <property type="component" value="Unassembled WGS sequence"/>
</dbReference>
<dbReference type="SUPFAM" id="SSF57889">
    <property type="entry name" value="Cysteine-rich domain"/>
    <property type="match status" value="1"/>
</dbReference>
<dbReference type="PROSITE" id="PS50081">
    <property type="entry name" value="ZF_DAG_PE_2"/>
    <property type="match status" value="2"/>
</dbReference>
<evidence type="ECO:0000259" key="9">
    <source>
        <dbReference type="PROSITE" id="PS50089"/>
    </source>
</evidence>
<evidence type="ECO:0008006" key="12">
    <source>
        <dbReference type="Google" id="ProtNLM"/>
    </source>
</evidence>
<evidence type="ECO:0000256" key="5">
    <source>
        <dbReference type="ARBA" id="ARBA00029450"/>
    </source>
</evidence>
<organism evidence="10 11">
    <name type="scientific">Pinctada imbricata</name>
    <name type="common">Atlantic pearl-oyster</name>
    <name type="synonym">Pinctada martensii</name>
    <dbReference type="NCBI Taxonomy" id="66713"/>
    <lineage>
        <taxon>Eukaryota</taxon>
        <taxon>Metazoa</taxon>
        <taxon>Spiralia</taxon>
        <taxon>Lophotrochozoa</taxon>
        <taxon>Mollusca</taxon>
        <taxon>Bivalvia</taxon>
        <taxon>Autobranchia</taxon>
        <taxon>Pteriomorphia</taxon>
        <taxon>Pterioida</taxon>
        <taxon>Pterioidea</taxon>
        <taxon>Pteriidae</taxon>
        <taxon>Pinctada</taxon>
    </lineage>
</organism>
<dbReference type="Gene3D" id="3.30.60.20">
    <property type="match status" value="1"/>
</dbReference>
<accession>A0AA88YCJ4</accession>